<dbReference type="RefSeq" id="WP_106348917.1">
    <property type="nucleotide sequence ID" value="NZ_PVUE01000007.1"/>
</dbReference>
<dbReference type="OrthoDB" id="3172305at2"/>
<dbReference type="InterPro" id="IPR000873">
    <property type="entry name" value="AMP-dep_synth/lig_dom"/>
</dbReference>
<comment type="similarity">
    <text evidence="1">Belongs to the ATP-dependent AMP-binding enzyme family.</text>
</comment>
<dbReference type="InterPro" id="IPR020845">
    <property type="entry name" value="AMP-binding_CS"/>
</dbReference>
<name>A0A2T1A037_9ACTN</name>
<keyword evidence="2" id="KW-0436">Ligase</keyword>
<protein>
    <submittedName>
        <fullName evidence="5">Fatty-acyl-CoA synthase</fullName>
    </submittedName>
</protein>
<dbReference type="InterPro" id="IPR050237">
    <property type="entry name" value="ATP-dep_AMP-bd_enzyme"/>
</dbReference>
<dbReference type="Gene3D" id="3.40.50.12780">
    <property type="entry name" value="N-terminal domain of ligase-like"/>
    <property type="match status" value="1"/>
</dbReference>
<dbReference type="PROSITE" id="PS00455">
    <property type="entry name" value="AMP_BINDING"/>
    <property type="match status" value="1"/>
</dbReference>
<dbReference type="PANTHER" id="PTHR43767">
    <property type="entry name" value="LONG-CHAIN-FATTY-ACID--COA LIGASE"/>
    <property type="match status" value="1"/>
</dbReference>
<dbReference type="AlphaFoldDB" id="A0A2T1A037"/>
<dbReference type="Proteomes" id="UP000237752">
    <property type="component" value="Unassembled WGS sequence"/>
</dbReference>
<dbReference type="GO" id="GO:0016878">
    <property type="term" value="F:acid-thiol ligase activity"/>
    <property type="evidence" value="ECO:0007669"/>
    <property type="project" value="UniProtKB-ARBA"/>
</dbReference>
<sequence length="526" mass="57966">MDIGYLTRQTTWDLRQLDPDRPALSLEDEVTWTYGELHAQSNAYANSLLGLGVGKGDRVAILMHNSMEYWALYLGIVKIGAIAVRLNFRLTSAELEFVIGDSGTTVLCLDDGDGLAERIDAVRDRLDVRAYFCLATGERPAVPHWARAWDELAGGSREEPPAERPSDDDAAMLMYTSGTTGRPKGALWTHGNTAWFAAIQAMRWKFGPETVAMVNGPLYHVGGIEDSSIAALATGGHVVIIRSGKFDIRRVLQIAAHHGVTDVFLFPFMIYEMIDLPDLDGLDLSKMKRILSGGDPVLPYAISWLVERYPIEFVQVYGLTEGTPIIAASQGDEALRYPNSVGRPMPFSEISIRDDEGGVLPAGETGEIWTRSPVVCGEYWGRPDATAETFVDGWCRTGDNGYTNEAGLLVVSGRKKDMIRSGGENIYPAELEDVLIRHEAVQDVAVIGVPDPKYNETVCAVIVQAPGKTLTEQEIVEFSREHLAGYKKPRFVVFVSELPRTPSGKIMKFVLREKYQGIPQDTKPLS</sequence>
<comment type="caution">
    <text evidence="5">The sequence shown here is derived from an EMBL/GenBank/DDBJ whole genome shotgun (WGS) entry which is preliminary data.</text>
</comment>
<dbReference type="Pfam" id="PF13193">
    <property type="entry name" value="AMP-binding_C"/>
    <property type="match status" value="1"/>
</dbReference>
<evidence type="ECO:0000256" key="2">
    <source>
        <dbReference type="ARBA" id="ARBA00022598"/>
    </source>
</evidence>
<feature type="domain" description="AMP-binding enzyme C-terminal" evidence="4">
    <location>
        <begin position="430"/>
        <end position="505"/>
    </location>
</feature>
<dbReference type="InterPro" id="IPR045851">
    <property type="entry name" value="AMP-bd_C_sf"/>
</dbReference>
<dbReference type="Gene3D" id="3.30.300.30">
    <property type="match status" value="1"/>
</dbReference>
<evidence type="ECO:0000313" key="5">
    <source>
        <dbReference type="EMBL" id="PRZ41965.1"/>
    </source>
</evidence>
<dbReference type="Pfam" id="PF00501">
    <property type="entry name" value="AMP-binding"/>
    <property type="match status" value="1"/>
</dbReference>
<keyword evidence="6" id="KW-1185">Reference proteome</keyword>
<dbReference type="PANTHER" id="PTHR43767:SF1">
    <property type="entry name" value="NONRIBOSOMAL PEPTIDE SYNTHASE PES1 (EUROFUNG)-RELATED"/>
    <property type="match status" value="1"/>
</dbReference>
<dbReference type="InterPro" id="IPR025110">
    <property type="entry name" value="AMP-bd_C"/>
</dbReference>
<reference evidence="5 6" key="1">
    <citation type="submission" date="2018-03" db="EMBL/GenBank/DDBJ databases">
        <title>Genomic Encyclopedia of Archaeal and Bacterial Type Strains, Phase II (KMG-II): from individual species to whole genera.</title>
        <authorList>
            <person name="Goeker M."/>
        </authorList>
    </citation>
    <scope>NUCLEOTIDE SEQUENCE [LARGE SCALE GENOMIC DNA]</scope>
    <source>
        <strain evidence="5 6">DSM 100065</strain>
    </source>
</reference>
<feature type="domain" description="AMP-dependent synthetase/ligase" evidence="3">
    <location>
        <begin position="18"/>
        <end position="380"/>
    </location>
</feature>
<gene>
    <name evidence="5" type="ORF">CLV47_10793</name>
</gene>
<proteinExistence type="inferred from homology"/>
<evidence type="ECO:0000259" key="4">
    <source>
        <dbReference type="Pfam" id="PF13193"/>
    </source>
</evidence>
<dbReference type="InterPro" id="IPR042099">
    <property type="entry name" value="ANL_N_sf"/>
</dbReference>
<evidence type="ECO:0000256" key="1">
    <source>
        <dbReference type="ARBA" id="ARBA00006432"/>
    </source>
</evidence>
<dbReference type="SUPFAM" id="SSF56801">
    <property type="entry name" value="Acetyl-CoA synthetase-like"/>
    <property type="match status" value="1"/>
</dbReference>
<evidence type="ECO:0000259" key="3">
    <source>
        <dbReference type="Pfam" id="PF00501"/>
    </source>
</evidence>
<dbReference type="EMBL" id="PVUE01000007">
    <property type="protein sequence ID" value="PRZ41965.1"/>
    <property type="molecule type" value="Genomic_DNA"/>
</dbReference>
<organism evidence="5 6">
    <name type="scientific">Antricoccus suffuscus</name>
    <dbReference type="NCBI Taxonomy" id="1629062"/>
    <lineage>
        <taxon>Bacteria</taxon>
        <taxon>Bacillati</taxon>
        <taxon>Actinomycetota</taxon>
        <taxon>Actinomycetes</taxon>
        <taxon>Geodermatophilales</taxon>
        <taxon>Antricoccaceae</taxon>
        <taxon>Antricoccus</taxon>
    </lineage>
</organism>
<dbReference type="FunFam" id="3.30.300.30:FF:000008">
    <property type="entry name" value="2,3-dihydroxybenzoate-AMP ligase"/>
    <property type="match status" value="1"/>
</dbReference>
<accession>A0A2T1A037</accession>
<evidence type="ECO:0000313" key="6">
    <source>
        <dbReference type="Proteomes" id="UP000237752"/>
    </source>
</evidence>